<proteinExistence type="predicted"/>
<comment type="caution">
    <text evidence="1">The sequence shown here is derived from an EMBL/GenBank/DDBJ whole genome shotgun (WGS) entry which is preliminary data.</text>
</comment>
<organism evidence="1 2">
    <name type="scientific">Tribonema minus</name>
    <dbReference type="NCBI Taxonomy" id="303371"/>
    <lineage>
        <taxon>Eukaryota</taxon>
        <taxon>Sar</taxon>
        <taxon>Stramenopiles</taxon>
        <taxon>Ochrophyta</taxon>
        <taxon>PX clade</taxon>
        <taxon>Xanthophyceae</taxon>
        <taxon>Tribonematales</taxon>
        <taxon>Tribonemataceae</taxon>
        <taxon>Tribonema</taxon>
    </lineage>
</organism>
<dbReference type="AlphaFoldDB" id="A0A836CJ56"/>
<gene>
    <name evidence="1" type="ORF">JKP88DRAFT_235237</name>
</gene>
<protein>
    <submittedName>
        <fullName evidence="1">Uncharacterized protein</fullName>
    </submittedName>
</protein>
<name>A0A836CJ56_9STRA</name>
<sequence length="155" mass="17539">MPTVHSTLIALFNTARPTFNGMNAAVIAHDTWHIRRRHGLPIHQLGLLLTQLLLLLTQLLLLFPESFEVLLELLHIHAKVHRLLRVLFPFLLQHLLHIIHFDLHSINLALHLGNGLRDFAQLCLDAIAAAACWCCWCCCWWCGRSLGLGRHAAGC</sequence>
<accession>A0A836CJ56</accession>
<keyword evidence="2" id="KW-1185">Reference proteome</keyword>
<dbReference type="Proteomes" id="UP000664859">
    <property type="component" value="Unassembled WGS sequence"/>
</dbReference>
<evidence type="ECO:0000313" key="2">
    <source>
        <dbReference type="Proteomes" id="UP000664859"/>
    </source>
</evidence>
<evidence type="ECO:0000313" key="1">
    <source>
        <dbReference type="EMBL" id="KAG5187208.1"/>
    </source>
</evidence>
<reference evidence="1" key="1">
    <citation type="submission" date="2021-02" db="EMBL/GenBank/DDBJ databases">
        <title>First Annotated Genome of the Yellow-green Alga Tribonema minus.</title>
        <authorList>
            <person name="Mahan K.M."/>
        </authorList>
    </citation>
    <scope>NUCLEOTIDE SEQUENCE</scope>
    <source>
        <strain evidence="1">UTEX B ZZ1240</strain>
    </source>
</reference>
<dbReference type="EMBL" id="JAFCMP010000091">
    <property type="protein sequence ID" value="KAG5187208.1"/>
    <property type="molecule type" value="Genomic_DNA"/>
</dbReference>